<proteinExistence type="predicted"/>
<evidence type="ECO:0000256" key="1">
    <source>
        <dbReference type="SAM" id="MobiDB-lite"/>
    </source>
</evidence>
<dbReference type="EMBL" id="BLXT01000370">
    <property type="protein sequence ID" value="GFN76312.1"/>
    <property type="molecule type" value="Genomic_DNA"/>
</dbReference>
<organism evidence="2 3">
    <name type="scientific">Plakobranchus ocellatus</name>
    <dbReference type="NCBI Taxonomy" id="259542"/>
    <lineage>
        <taxon>Eukaryota</taxon>
        <taxon>Metazoa</taxon>
        <taxon>Spiralia</taxon>
        <taxon>Lophotrochozoa</taxon>
        <taxon>Mollusca</taxon>
        <taxon>Gastropoda</taxon>
        <taxon>Heterobranchia</taxon>
        <taxon>Euthyneura</taxon>
        <taxon>Panpulmonata</taxon>
        <taxon>Sacoglossa</taxon>
        <taxon>Placobranchoidea</taxon>
        <taxon>Plakobranchidae</taxon>
        <taxon>Plakobranchus</taxon>
    </lineage>
</organism>
<accession>A0AAV3Y250</accession>
<keyword evidence="3" id="KW-1185">Reference proteome</keyword>
<evidence type="ECO:0000313" key="3">
    <source>
        <dbReference type="Proteomes" id="UP000735302"/>
    </source>
</evidence>
<dbReference type="AlphaFoldDB" id="A0AAV3Y250"/>
<sequence>MILISQKQTGNKHFGSPPQRRQKLHALRMRNREVHQRNHKQFAEIHQGLLEEVSQNTFGEGRGVEKNKIRKSRGRNQEKAMGMDWAYYEKARNEQNMLSIRMELTG</sequence>
<reference evidence="2 3" key="1">
    <citation type="journal article" date="2021" name="Elife">
        <title>Chloroplast acquisition without the gene transfer in kleptoplastic sea slugs, Plakobranchus ocellatus.</title>
        <authorList>
            <person name="Maeda T."/>
            <person name="Takahashi S."/>
            <person name="Yoshida T."/>
            <person name="Shimamura S."/>
            <person name="Takaki Y."/>
            <person name="Nagai Y."/>
            <person name="Toyoda A."/>
            <person name="Suzuki Y."/>
            <person name="Arimoto A."/>
            <person name="Ishii H."/>
            <person name="Satoh N."/>
            <person name="Nishiyama T."/>
            <person name="Hasebe M."/>
            <person name="Maruyama T."/>
            <person name="Minagawa J."/>
            <person name="Obokata J."/>
            <person name="Shigenobu S."/>
        </authorList>
    </citation>
    <scope>NUCLEOTIDE SEQUENCE [LARGE SCALE GENOMIC DNA]</scope>
</reference>
<name>A0AAV3Y250_9GAST</name>
<feature type="region of interest" description="Disordered" evidence="1">
    <location>
        <begin position="1"/>
        <end position="21"/>
    </location>
</feature>
<protein>
    <submittedName>
        <fullName evidence="2">Uncharacterized protein</fullName>
    </submittedName>
</protein>
<dbReference type="Proteomes" id="UP000735302">
    <property type="component" value="Unassembled WGS sequence"/>
</dbReference>
<comment type="caution">
    <text evidence="2">The sequence shown here is derived from an EMBL/GenBank/DDBJ whole genome shotgun (WGS) entry which is preliminary data.</text>
</comment>
<evidence type="ECO:0000313" key="2">
    <source>
        <dbReference type="EMBL" id="GFN76312.1"/>
    </source>
</evidence>
<feature type="compositionally biased region" description="Polar residues" evidence="1">
    <location>
        <begin position="1"/>
        <end position="11"/>
    </location>
</feature>
<gene>
    <name evidence="2" type="ORF">PoB_000281800</name>
</gene>